<dbReference type="EMBL" id="DXCN01000076">
    <property type="protein sequence ID" value="HIY95951.1"/>
    <property type="molecule type" value="Genomic_DNA"/>
</dbReference>
<dbReference type="Pfam" id="PF00923">
    <property type="entry name" value="TAL_FSA"/>
    <property type="match status" value="1"/>
</dbReference>
<evidence type="ECO:0000313" key="10">
    <source>
        <dbReference type="EMBL" id="HIY95951.1"/>
    </source>
</evidence>
<comment type="similarity">
    <text evidence="4">Belongs to the transaldolase family. Type 2 subfamily.</text>
</comment>
<dbReference type="PANTHER" id="PTHR10683">
    <property type="entry name" value="TRANSALDOLASE"/>
    <property type="match status" value="1"/>
</dbReference>
<dbReference type="GO" id="GO:0005975">
    <property type="term" value="P:carbohydrate metabolic process"/>
    <property type="evidence" value="ECO:0007669"/>
    <property type="project" value="InterPro"/>
</dbReference>
<evidence type="ECO:0000256" key="4">
    <source>
        <dbReference type="ARBA" id="ARBA00008426"/>
    </source>
</evidence>
<reference evidence="10" key="1">
    <citation type="journal article" date="2021" name="PeerJ">
        <title>Extensive microbial diversity within the chicken gut microbiome revealed by metagenomics and culture.</title>
        <authorList>
            <person name="Gilroy R."/>
            <person name="Ravi A."/>
            <person name="Getino M."/>
            <person name="Pursley I."/>
            <person name="Horton D.L."/>
            <person name="Alikhan N.F."/>
            <person name="Baker D."/>
            <person name="Gharbi K."/>
            <person name="Hall N."/>
            <person name="Watson M."/>
            <person name="Adriaenssens E.M."/>
            <person name="Foster-Nyarko E."/>
            <person name="Jarju S."/>
            <person name="Secka A."/>
            <person name="Antonio M."/>
            <person name="Oren A."/>
            <person name="Chaudhuri R.R."/>
            <person name="La Ragione R."/>
            <person name="Hildebrand F."/>
            <person name="Pallen M.J."/>
        </authorList>
    </citation>
    <scope>NUCLEOTIDE SEQUENCE</scope>
    <source>
        <strain evidence="10">ChiHjej12B11-9195</strain>
    </source>
</reference>
<dbReference type="Gene3D" id="3.20.20.70">
    <property type="entry name" value="Aldolase class I"/>
    <property type="match status" value="1"/>
</dbReference>
<dbReference type="InterPro" id="IPR013785">
    <property type="entry name" value="Aldolase_TIM"/>
</dbReference>
<evidence type="ECO:0000256" key="3">
    <source>
        <dbReference type="ARBA" id="ARBA00004857"/>
    </source>
</evidence>
<evidence type="ECO:0000256" key="9">
    <source>
        <dbReference type="ARBA" id="ARBA00023270"/>
    </source>
</evidence>
<dbReference type="EC" id="2.2.1.2" evidence="5"/>
<dbReference type="GO" id="GO:0005737">
    <property type="term" value="C:cytoplasm"/>
    <property type="evidence" value="ECO:0007669"/>
    <property type="project" value="UniProtKB-SubCell"/>
</dbReference>
<evidence type="ECO:0000256" key="6">
    <source>
        <dbReference type="ARBA" id="ARBA00022490"/>
    </source>
</evidence>
<evidence type="ECO:0000256" key="1">
    <source>
        <dbReference type="ARBA" id="ARBA00003518"/>
    </source>
</evidence>
<reference evidence="10" key="2">
    <citation type="submission" date="2021-04" db="EMBL/GenBank/DDBJ databases">
        <authorList>
            <person name="Gilroy R."/>
        </authorList>
    </citation>
    <scope>NUCLEOTIDE SEQUENCE</scope>
    <source>
        <strain evidence="10">ChiHjej12B11-9195</strain>
    </source>
</reference>
<comment type="subcellular location">
    <subcellularLocation>
        <location evidence="2">Cytoplasm</location>
    </subcellularLocation>
</comment>
<accession>A0A9D1ZV31</accession>
<dbReference type="Proteomes" id="UP000824134">
    <property type="component" value="Unassembled WGS sequence"/>
</dbReference>
<organism evidence="10 11">
    <name type="scientific">Candidatus Rothia avicola</name>
    <dbReference type="NCBI Taxonomy" id="2840478"/>
    <lineage>
        <taxon>Bacteria</taxon>
        <taxon>Bacillati</taxon>
        <taxon>Actinomycetota</taxon>
        <taxon>Actinomycetes</taxon>
        <taxon>Micrococcales</taxon>
        <taxon>Micrococcaceae</taxon>
        <taxon>Rothia</taxon>
    </lineage>
</organism>
<evidence type="ECO:0000256" key="7">
    <source>
        <dbReference type="ARBA" id="ARBA00022679"/>
    </source>
</evidence>
<dbReference type="AlphaFoldDB" id="A0A9D1ZV31"/>
<protein>
    <recommendedName>
        <fullName evidence="5">transaldolase</fullName>
        <ecNumber evidence="5">2.2.1.2</ecNumber>
    </recommendedName>
</protein>
<evidence type="ECO:0000256" key="5">
    <source>
        <dbReference type="ARBA" id="ARBA00013151"/>
    </source>
</evidence>
<comment type="pathway">
    <text evidence="3">Carbohydrate degradation; pentose phosphate pathway; D-glyceraldehyde 3-phosphate and beta-D-fructose 6-phosphate from D-ribose 5-phosphate and D-xylulose 5-phosphate (non-oxidative stage): step 2/3.</text>
</comment>
<dbReference type="GO" id="GO:0004801">
    <property type="term" value="F:transaldolase activity"/>
    <property type="evidence" value="ECO:0007669"/>
    <property type="project" value="UniProtKB-EC"/>
</dbReference>
<dbReference type="InterPro" id="IPR004732">
    <property type="entry name" value="Transaldolase_2"/>
</dbReference>
<sequence>TDEALALRGKAGVANARLAFEVYEQAFSSERWARLEAAGANRQRPLWASTGVKNPAYPDTLYVTEIAAPGTVNTMPEATLNATFDHAEVAGNAIEGTYEESTEILNQLEAVGISYNDVVEKLETEGVEKFEVSWKELLDTVTAALSDSK</sequence>
<evidence type="ECO:0000256" key="8">
    <source>
        <dbReference type="ARBA" id="ARBA00023126"/>
    </source>
</evidence>
<dbReference type="HAMAP" id="MF_00493">
    <property type="entry name" value="Transaldolase_2"/>
    <property type="match status" value="1"/>
</dbReference>
<keyword evidence="6" id="KW-0963">Cytoplasm</keyword>
<gene>
    <name evidence="10" type="ORF">H9821_09925</name>
</gene>
<keyword evidence="7 10" id="KW-0808">Transferase</keyword>
<dbReference type="SUPFAM" id="SSF51569">
    <property type="entry name" value="Aldolase"/>
    <property type="match status" value="1"/>
</dbReference>
<dbReference type="GO" id="GO:0006098">
    <property type="term" value="P:pentose-phosphate shunt"/>
    <property type="evidence" value="ECO:0007669"/>
    <property type="project" value="UniProtKB-KW"/>
</dbReference>
<evidence type="ECO:0000256" key="2">
    <source>
        <dbReference type="ARBA" id="ARBA00004496"/>
    </source>
</evidence>
<comment type="caution">
    <text evidence="10">The sequence shown here is derived from an EMBL/GenBank/DDBJ whole genome shotgun (WGS) entry which is preliminary data.</text>
</comment>
<comment type="function">
    <text evidence="1">Transaldolase is important for the balance of metabolites in the pentose-phosphate pathway.</text>
</comment>
<dbReference type="PANTHER" id="PTHR10683:SF31">
    <property type="entry name" value="TRANSALDOLASE"/>
    <property type="match status" value="1"/>
</dbReference>
<keyword evidence="9" id="KW-0704">Schiff base</keyword>
<proteinExistence type="inferred from homology"/>
<feature type="non-terminal residue" evidence="10">
    <location>
        <position position="1"/>
    </location>
</feature>
<dbReference type="InterPro" id="IPR001585">
    <property type="entry name" value="TAL/FSA"/>
</dbReference>
<name>A0A9D1ZV31_9MICC</name>
<keyword evidence="8" id="KW-0570">Pentose shunt</keyword>
<evidence type="ECO:0000313" key="11">
    <source>
        <dbReference type="Proteomes" id="UP000824134"/>
    </source>
</evidence>